<dbReference type="Pfam" id="PF13676">
    <property type="entry name" value="TIR_2"/>
    <property type="match status" value="1"/>
</dbReference>
<dbReference type="InterPro" id="IPR003591">
    <property type="entry name" value="Leu-rich_rpt_typical-subtyp"/>
</dbReference>
<evidence type="ECO:0000256" key="1">
    <source>
        <dbReference type="ARBA" id="ARBA00004479"/>
    </source>
</evidence>
<dbReference type="FunFam" id="3.40.50.10140:FF:000001">
    <property type="entry name" value="Toll-like receptor 2"/>
    <property type="match status" value="1"/>
</dbReference>
<evidence type="ECO:0000256" key="9">
    <source>
        <dbReference type="ARBA" id="ARBA00022989"/>
    </source>
</evidence>
<dbReference type="SUPFAM" id="SSF52200">
    <property type="entry name" value="Toll/Interleukin receptor TIR domain"/>
    <property type="match status" value="1"/>
</dbReference>
<dbReference type="Pfam" id="PF13855">
    <property type="entry name" value="LRR_8"/>
    <property type="match status" value="3"/>
</dbReference>
<comment type="subcellular location">
    <subcellularLocation>
        <location evidence="1">Membrane</location>
        <topology evidence="1">Single-pass type I membrane protein</topology>
    </subcellularLocation>
</comment>
<evidence type="ECO:0000256" key="10">
    <source>
        <dbReference type="ARBA" id="ARBA00023136"/>
    </source>
</evidence>
<reference evidence="15 16" key="1">
    <citation type="submission" date="2024-11" db="EMBL/GenBank/DDBJ databases">
        <title>Chromosome-level genome assembly of the freshwater bivalve Anodonta woodiana.</title>
        <authorList>
            <person name="Chen X."/>
        </authorList>
    </citation>
    <scope>NUCLEOTIDE SEQUENCE [LARGE SCALE GENOMIC DNA]</scope>
    <source>
        <strain evidence="15">MN2024</strain>
        <tissue evidence="15">Gills</tissue>
    </source>
</reference>
<evidence type="ECO:0000256" key="6">
    <source>
        <dbReference type="ARBA" id="ARBA00022729"/>
    </source>
</evidence>
<dbReference type="InterPro" id="IPR001611">
    <property type="entry name" value="Leu-rich_rpt"/>
</dbReference>
<dbReference type="PANTHER" id="PTHR24365">
    <property type="entry name" value="TOLL-LIKE RECEPTOR"/>
    <property type="match status" value="1"/>
</dbReference>
<name>A0ABD3URY2_SINWO</name>
<dbReference type="PIRSF" id="PIRSF037595">
    <property type="entry name" value="Toll-like_receptor"/>
    <property type="match status" value="1"/>
</dbReference>
<keyword evidence="3" id="KW-0399">Innate immunity</keyword>
<accession>A0ABD3URY2</accession>
<gene>
    <name evidence="15" type="ORF">ACJMK2_015914</name>
</gene>
<evidence type="ECO:0000256" key="5">
    <source>
        <dbReference type="ARBA" id="ARBA00022692"/>
    </source>
</evidence>
<comment type="caution">
    <text evidence="15">The sequence shown here is derived from an EMBL/GenBank/DDBJ whole genome shotgun (WGS) entry which is preliminary data.</text>
</comment>
<evidence type="ECO:0000313" key="15">
    <source>
        <dbReference type="EMBL" id="KAL3852246.1"/>
    </source>
</evidence>
<dbReference type="InterPro" id="IPR035897">
    <property type="entry name" value="Toll_tir_struct_dom_sf"/>
</dbReference>
<keyword evidence="8" id="KW-0391">Immunity</keyword>
<dbReference type="AlphaFoldDB" id="A0ABD3URY2"/>
<evidence type="ECO:0000256" key="2">
    <source>
        <dbReference type="ARBA" id="ARBA00009634"/>
    </source>
</evidence>
<comment type="similarity">
    <text evidence="2">Belongs to the Toll-like receptor family.</text>
</comment>
<dbReference type="PROSITE" id="PS50104">
    <property type="entry name" value="TIR"/>
    <property type="match status" value="1"/>
</dbReference>
<dbReference type="InterPro" id="IPR032675">
    <property type="entry name" value="LRR_dom_sf"/>
</dbReference>
<keyword evidence="16" id="KW-1185">Reference proteome</keyword>
<dbReference type="InterPro" id="IPR017241">
    <property type="entry name" value="Toll-like_receptor"/>
</dbReference>
<organism evidence="15 16">
    <name type="scientific">Sinanodonta woodiana</name>
    <name type="common">Chinese pond mussel</name>
    <name type="synonym">Anodonta woodiana</name>
    <dbReference type="NCBI Taxonomy" id="1069815"/>
    <lineage>
        <taxon>Eukaryota</taxon>
        <taxon>Metazoa</taxon>
        <taxon>Spiralia</taxon>
        <taxon>Lophotrochozoa</taxon>
        <taxon>Mollusca</taxon>
        <taxon>Bivalvia</taxon>
        <taxon>Autobranchia</taxon>
        <taxon>Heteroconchia</taxon>
        <taxon>Palaeoheterodonta</taxon>
        <taxon>Unionida</taxon>
        <taxon>Unionoidea</taxon>
        <taxon>Unionidae</taxon>
        <taxon>Unioninae</taxon>
        <taxon>Sinanodonta</taxon>
    </lineage>
</organism>
<keyword evidence="12" id="KW-0325">Glycoprotein</keyword>
<feature type="transmembrane region" description="Helical" evidence="13">
    <location>
        <begin position="604"/>
        <end position="628"/>
    </location>
</feature>
<keyword evidence="10 13" id="KW-0472">Membrane</keyword>
<protein>
    <recommendedName>
        <fullName evidence="14">TIR domain-containing protein</fullName>
    </recommendedName>
</protein>
<evidence type="ECO:0000256" key="4">
    <source>
        <dbReference type="ARBA" id="ARBA00022614"/>
    </source>
</evidence>
<keyword evidence="11" id="KW-0675">Receptor</keyword>
<evidence type="ECO:0000313" key="16">
    <source>
        <dbReference type="Proteomes" id="UP001634394"/>
    </source>
</evidence>
<dbReference type="PANTHER" id="PTHR24365:SF530">
    <property type="entry name" value="MSTPROX-RELATED"/>
    <property type="match status" value="1"/>
</dbReference>
<keyword evidence="7" id="KW-0677">Repeat</keyword>
<dbReference type="Gene3D" id="3.40.50.10140">
    <property type="entry name" value="Toll/interleukin-1 receptor homology (TIR) domain"/>
    <property type="match status" value="1"/>
</dbReference>
<feature type="domain" description="TIR" evidence="14">
    <location>
        <begin position="658"/>
        <end position="797"/>
    </location>
</feature>
<evidence type="ECO:0000256" key="12">
    <source>
        <dbReference type="ARBA" id="ARBA00023180"/>
    </source>
</evidence>
<dbReference type="SUPFAM" id="SSF52058">
    <property type="entry name" value="L domain-like"/>
    <property type="match status" value="2"/>
</dbReference>
<dbReference type="GO" id="GO:0016020">
    <property type="term" value="C:membrane"/>
    <property type="evidence" value="ECO:0007669"/>
    <property type="project" value="UniProtKB-SubCell"/>
</dbReference>
<evidence type="ECO:0000256" key="13">
    <source>
        <dbReference type="SAM" id="Phobius"/>
    </source>
</evidence>
<evidence type="ECO:0000256" key="8">
    <source>
        <dbReference type="ARBA" id="ARBA00022859"/>
    </source>
</evidence>
<keyword evidence="4" id="KW-0433">Leucine-rich repeat</keyword>
<dbReference type="Gene3D" id="3.80.10.10">
    <property type="entry name" value="Ribonuclease Inhibitor"/>
    <property type="match status" value="3"/>
</dbReference>
<evidence type="ECO:0000259" key="14">
    <source>
        <dbReference type="PROSITE" id="PS50104"/>
    </source>
</evidence>
<evidence type="ECO:0000256" key="11">
    <source>
        <dbReference type="ARBA" id="ARBA00023170"/>
    </source>
</evidence>
<keyword evidence="6" id="KW-0732">Signal</keyword>
<dbReference type="EMBL" id="JBJQND010000015">
    <property type="protein sequence ID" value="KAL3852246.1"/>
    <property type="molecule type" value="Genomic_DNA"/>
</dbReference>
<keyword evidence="5 13" id="KW-0812">Transmembrane</keyword>
<dbReference type="Proteomes" id="UP001634394">
    <property type="component" value="Unassembled WGS sequence"/>
</dbReference>
<dbReference type="PRINTS" id="PR01537">
    <property type="entry name" value="INTRLKN1R1F"/>
</dbReference>
<dbReference type="SMART" id="SM00369">
    <property type="entry name" value="LRR_TYP"/>
    <property type="match status" value="8"/>
</dbReference>
<evidence type="ECO:0000256" key="7">
    <source>
        <dbReference type="ARBA" id="ARBA00022737"/>
    </source>
</evidence>
<evidence type="ECO:0000256" key="3">
    <source>
        <dbReference type="ARBA" id="ARBA00022588"/>
    </source>
</evidence>
<keyword evidence="9 13" id="KW-1133">Transmembrane helix</keyword>
<sequence length="801" mass="90938">MSSVKLNHTQCCYLDLKKNWIKLYSGIFNKLDSILGLDLSDNHLTEIPMGSFDGLSNLIYLRLQNNSLGLMTSKGLSEGSFRGLQLRYLDLTINNFKNFDILTSAVTPIYTLQNLSVEGCDRCAFNESWRNLTNLIYLDLSGYALDQNSYKDCHITKLSSKTFINVPYLRNLSLSDCGIEDIEPETFAPLNYLEYLDISENVRLNFTGAEKGLRGLNATKVKWLNMNHIHSDTGLGTMITKSLFETFIGLPLEELYLDANKLETVEKGAIPLLPGSIKRVSVTYNRLALDDYLIDIAMEDDGGMNLLSLEYVDCSYQQAFSILLLETQMEQVSKARKRRDLIPGHTWLGSSLIIVIAPPPNVKVIKFSESSWRLPLLAVRFKNNSIEEFDLSNNNINSWVGPIEGLESLKRLYLFNNNCVKLSNSFFTTFRSLEVLDISQNFLGDIFNNGSHGDVFKGLDRLKYLDISLNRIRFLQKMIFNGLSSLETLNISQNFLAEFDVDFSSCMRLGILNMSQNQLYVLTNDVQDKLETASKNVPVTVLLQQNPLSCACDALDFLSWKVTTRVNVTFGKGNPCRNSKGENMELANFDNTLLTKMKKQCTSYTLVIAGSVGLFLCFITVTLSAIAYRYRWKIRYLYYAARSHRAMKNSPAGYSLVCAYDAFICYANEDANFVRHQILPRLEDQDGLRLCLADRDFVPGVSISENIVAAILESKTSIFIMTASFLRSHWCKYEINIARVNSIEKDTDSMIMVMLEDIPNNLLPLEILELFRSQTYLDYPQTAAERETFWKALSHAIQRKA</sequence>
<proteinExistence type="inferred from homology"/>
<dbReference type="GO" id="GO:0045087">
    <property type="term" value="P:innate immune response"/>
    <property type="evidence" value="ECO:0007669"/>
    <property type="project" value="UniProtKB-KW"/>
</dbReference>
<dbReference type="InterPro" id="IPR000157">
    <property type="entry name" value="TIR_dom"/>
</dbReference>
<dbReference type="SMART" id="SM00255">
    <property type="entry name" value="TIR"/>
    <property type="match status" value="1"/>
</dbReference>